<feature type="compositionally biased region" description="Gly residues" evidence="3">
    <location>
        <begin position="1"/>
        <end position="10"/>
    </location>
</feature>
<dbReference type="GO" id="GO:0005634">
    <property type="term" value="C:nucleus"/>
    <property type="evidence" value="ECO:0007669"/>
    <property type="project" value="TreeGrafter"/>
</dbReference>
<dbReference type="AlphaFoldDB" id="A0A915EE35"/>
<name>A0A915EE35_9BILA</name>
<evidence type="ECO:0000259" key="4">
    <source>
        <dbReference type="PROSITE" id="PS51517"/>
    </source>
</evidence>
<dbReference type="SUPFAM" id="SSF49417">
    <property type="entry name" value="p53-like transcription factors"/>
    <property type="match status" value="1"/>
</dbReference>
<feature type="compositionally biased region" description="Low complexity" evidence="3">
    <location>
        <begin position="25"/>
        <end position="59"/>
    </location>
</feature>
<dbReference type="PROSITE" id="PS51517">
    <property type="entry name" value="NDT80"/>
    <property type="match status" value="1"/>
</dbReference>
<evidence type="ECO:0000256" key="3">
    <source>
        <dbReference type="SAM" id="MobiDB-lite"/>
    </source>
</evidence>
<keyword evidence="5" id="KW-1185">Reference proteome</keyword>
<feature type="compositionally biased region" description="Polar residues" evidence="3">
    <location>
        <begin position="119"/>
        <end position="144"/>
    </location>
</feature>
<feature type="DNA-binding region" description="NDT80" evidence="2">
    <location>
        <begin position="106"/>
        <end position="416"/>
    </location>
</feature>
<feature type="compositionally biased region" description="Low complexity" evidence="3">
    <location>
        <begin position="85"/>
        <end position="108"/>
    </location>
</feature>
<dbReference type="GO" id="GO:0005789">
    <property type="term" value="C:endoplasmic reticulum membrane"/>
    <property type="evidence" value="ECO:0007669"/>
    <property type="project" value="TreeGrafter"/>
</dbReference>
<protein>
    <submittedName>
        <fullName evidence="6">NDT80 domain-containing protein</fullName>
    </submittedName>
</protein>
<dbReference type="InterPro" id="IPR024061">
    <property type="entry name" value="NDT80_DNA-bd_dom"/>
</dbReference>
<dbReference type="WBParaSite" id="jg5145.2">
    <property type="protein sequence ID" value="jg5145.2"/>
    <property type="gene ID" value="jg5145"/>
</dbReference>
<dbReference type="GO" id="GO:0003700">
    <property type="term" value="F:DNA-binding transcription factor activity"/>
    <property type="evidence" value="ECO:0007669"/>
    <property type="project" value="UniProtKB-UniRule"/>
</dbReference>
<sequence>MYGNGAGVGNGQTRLPDSPPITDISASGSSASPSSGSDSPFSPENYRNYHNINPNNHPNGVLMTMQMPQNNLQNNDPMMTDQLVNQMHHRQQQQQRQILQQQQVSPQSEFLSPYPPSQSTPGSHSQVSPPAISNQRRSCGSSNGCDDCQPISYMQNVAQSYDPRMDMYSTNSANDMGVENIQRQQAGQKRRRMVPDVPAAAGNLPNVKCELNGNSGAKTAGQKFGSQQNGNTRSYPATPLLNKASMIMMSRDCRELLNLHRLCQKLADKGFNYSLQDNCFVNQKKNHFQITASISRNANSEPPYFVRLPNGELQPISEFMLAFCGVKHEMPSSEIQIRQSQTDRKPVPHEAVRFPVDHSMRTKQTKRRQAEPEQRFFLLVVKLLVNTPIGPVLVQAYQSDRVIVRVWKASNPGQFTEPESDVSWQRANGNVLTFSGQVAIGTDKPIQDAQLTVLGNVVTSGQITRPLTVVSRKTLLTWIPEMP</sequence>
<dbReference type="GO" id="GO:0016540">
    <property type="term" value="P:protein autoprocessing"/>
    <property type="evidence" value="ECO:0007669"/>
    <property type="project" value="TreeGrafter"/>
</dbReference>
<evidence type="ECO:0000313" key="5">
    <source>
        <dbReference type="Proteomes" id="UP000887574"/>
    </source>
</evidence>
<dbReference type="InterPro" id="IPR008967">
    <property type="entry name" value="p53-like_TF_DNA-bd_sf"/>
</dbReference>
<keyword evidence="1 2" id="KW-0238">DNA-binding</keyword>
<reference evidence="6" key="1">
    <citation type="submission" date="2022-11" db="UniProtKB">
        <authorList>
            <consortium name="WormBaseParasite"/>
        </authorList>
    </citation>
    <scope>IDENTIFICATION</scope>
</reference>
<evidence type="ECO:0000313" key="6">
    <source>
        <dbReference type="WBParaSite" id="jg5145.2"/>
    </source>
</evidence>
<evidence type="ECO:0000256" key="1">
    <source>
        <dbReference type="ARBA" id="ARBA00023125"/>
    </source>
</evidence>
<evidence type="ECO:0000256" key="2">
    <source>
        <dbReference type="PROSITE-ProRule" id="PRU00850"/>
    </source>
</evidence>
<dbReference type="GO" id="GO:0043565">
    <property type="term" value="F:sequence-specific DNA binding"/>
    <property type="evidence" value="ECO:0007669"/>
    <property type="project" value="TreeGrafter"/>
</dbReference>
<dbReference type="Proteomes" id="UP000887574">
    <property type="component" value="Unplaced"/>
</dbReference>
<dbReference type="InterPro" id="IPR051577">
    <property type="entry name" value="MRF-like"/>
</dbReference>
<proteinExistence type="predicted"/>
<feature type="region of interest" description="Disordered" evidence="3">
    <location>
        <begin position="1"/>
        <end position="63"/>
    </location>
</feature>
<accession>A0A915EE35</accession>
<dbReference type="GO" id="GO:0045893">
    <property type="term" value="P:positive regulation of DNA-templated transcription"/>
    <property type="evidence" value="ECO:0007669"/>
    <property type="project" value="TreeGrafter"/>
</dbReference>
<dbReference type="Pfam" id="PF05224">
    <property type="entry name" value="NDT80_PhoG"/>
    <property type="match status" value="1"/>
</dbReference>
<dbReference type="PANTHER" id="PTHR13029:SF18">
    <property type="entry name" value="MYELIN REGULATORY FACTOR HOMOLOG 1"/>
    <property type="match status" value="1"/>
</dbReference>
<feature type="region of interest" description="Disordered" evidence="3">
    <location>
        <begin position="85"/>
        <end position="145"/>
    </location>
</feature>
<feature type="domain" description="NDT80" evidence="4">
    <location>
        <begin position="106"/>
        <end position="416"/>
    </location>
</feature>
<organism evidence="5 6">
    <name type="scientific">Ditylenchus dipsaci</name>
    <dbReference type="NCBI Taxonomy" id="166011"/>
    <lineage>
        <taxon>Eukaryota</taxon>
        <taxon>Metazoa</taxon>
        <taxon>Ecdysozoa</taxon>
        <taxon>Nematoda</taxon>
        <taxon>Chromadorea</taxon>
        <taxon>Rhabditida</taxon>
        <taxon>Tylenchina</taxon>
        <taxon>Tylenchomorpha</taxon>
        <taxon>Sphaerularioidea</taxon>
        <taxon>Anguinidae</taxon>
        <taxon>Anguininae</taxon>
        <taxon>Ditylenchus</taxon>
    </lineage>
</organism>
<dbReference type="PANTHER" id="PTHR13029">
    <property type="match status" value="1"/>
</dbReference>